<accession>A0A4Y1WR38</accession>
<dbReference type="SUPFAM" id="SSF56935">
    <property type="entry name" value="Porins"/>
    <property type="match status" value="1"/>
</dbReference>
<dbReference type="GO" id="GO:0044718">
    <property type="term" value="P:siderophore transmembrane transport"/>
    <property type="evidence" value="ECO:0007669"/>
    <property type="project" value="TreeGrafter"/>
</dbReference>
<dbReference type="Pfam" id="PF00593">
    <property type="entry name" value="TonB_dep_Rec_b-barrel"/>
    <property type="match status" value="1"/>
</dbReference>
<keyword evidence="7 8" id="KW-0998">Cell outer membrane</keyword>
<evidence type="ECO:0000256" key="9">
    <source>
        <dbReference type="RuleBase" id="RU003357"/>
    </source>
</evidence>
<organism evidence="13 14">
    <name type="scientific">Alistipes communis</name>
    <dbReference type="NCBI Taxonomy" id="2585118"/>
    <lineage>
        <taxon>Bacteria</taxon>
        <taxon>Pseudomonadati</taxon>
        <taxon>Bacteroidota</taxon>
        <taxon>Bacteroidia</taxon>
        <taxon>Bacteroidales</taxon>
        <taxon>Rikenellaceae</taxon>
        <taxon>Alistipes</taxon>
    </lineage>
</organism>
<dbReference type="InterPro" id="IPR037066">
    <property type="entry name" value="Plug_dom_sf"/>
</dbReference>
<dbReference type="PANTHER" id="PTHR30069:SF57">
    <property type="entry name" value="TONB-DEPENDENT RECEPTOR"/>
    <property type="match status" value="1"/>
</dbReference>
<evidence type="ECO:0000256" key="5">
    <source>
        <dbReference type="ARBA" id="ARBA00023077"/>
    </source>
</evidence>
<feature type="domain" description="TonB-dependent receptor plug" evidence="12">
    <location>
        <begin position="135"/>
        <end position="238"/>
    </location>
</feature>
<dbReference type="Pfam" id="PF13715">
    <property type="entry name" value="CarbopepD_reg_2"/>
    <property type="match status" value="1"/>
</dbReference>
<evidence type="ECO:0000256" key="8">
    <source>
        <dbReference type="PROSITE-ProRule" id="PRU01360"/>
    </source>
</evidence>
<dbReference type="AlphaFoldDB" id="A0A4Y1WR38"/>
<dbReference type="PANTHER" id="PTHR30069">
    <property type="entry name" value="TONB-DEPENDENT OUTER MEMBRANE RECEPTOR"/>
    <property type="match status" value="1"/>
</dbReference>
<keyword evidence="6 8" id="KW-0472">Membrane</keyword>
<evidence type="ECO:0000256" key="4">
    <source>
        <dbReference type="ARBA" id="ARBA00022692"/>
    </source>
</evidence>
<evidence type="ECO:0000259" key="11">
    <source>
        <dbReference type="Pfam" id="PF00593"/>
    </source>
</evidence>
<dbReference type="EMBL" id="AP019735">
    <property type="protein sequence ID" value="BBL03560.1"/>
    <property type="molecule type" value="Genomic_DNA"/>
</dbReference>
<feature type="chain" id="PRO_5021418409" evidence="10">
    <location>
        <begin position="21"/>
        <end position="768"/>
    </location>
</feature>
<reference evidence="14" key="1">
    <citation type="submission" date="2019-06" db="EMBL/GenBank/DDBJ databases">
        <title>Alistipes onderdonkii subsp. vulgaris subsp. nov., Alistipes dispar sp. nov. and Alistipes communis sp. nov., isolated from human faeces, and creation of Alistipes onderdonkii subsp. onderdonkii subsp. nov.</title>
        <authorList>
            <person name="Sakamoto M."/>
            <person name="Ikeyama N."/>
            <person name="Ogata Y."/>
            <person name="Suda W."/>
            <person name="Iino T."/>
            <person name="Hattori M."/>
            <person name="Ohkuma M."/>
        </authorList>
    </citation>
    <scope>NUCLEOTIDE SEQUENCE [LARGE SCALE GENOMIC DNA]</scope>
    <source>
        <strain evidence="14">5CBH24</strain>
    </source>
</reference>
<comment type="subcellular location">
    <subcellularLocation>
        <location evidence="1 8">Cell outer membrane</location>
        <topology evidence="1 8">Multi-pass membrane protein</topology>
    </subcellularLocation>
</comment>
<keyword evidence="3 8" id="KW-1134">Transmembrane beta strand</keyword>
<dbReference type="InterPro" id="IPR036942">
    <property type="entry name" value="Beta-barrel_TonB_sf"/>
</dbReference>
<keyword evidence="4 8" id="KW-0812">Transmembrane</keyword>
<proteinExistence type="inferred from homology"/>
<dbReference type="RefSeq" id="WP_141412336.1">
    <property type="nucleotide sequence ID" value="NZ_AP019735.1"/>
</dbReference>
<dbReference type="GeneID" id="78341591"/>
<dbReference type="InterPro" id="IPR000531">
    <property type="entry name" value="Beta-barrel_TonB"/>
</dbReference>
<evidence type="ECO:0000256" key="3">
    <source>
        <dbReference type="ARBA" id="ARBA00022452"/>
    </source>
</evidence>
<dbReference type="InterPro" id="IPR008969">
    <property type="entry name" value="CarboxyPept-like_regulatory"/>
</dbReference>
<dbReference type="InterPro" id="IPR039426">
    <property type="entry name" value="TonB-dep_rcpt-like"/>
</dbReference>
<protein>
    <submittedName>
        <fullName evidence="13">TonB-dependent receptor</fullName>
    </submittedName>
</protein>
<dbReference type="Gene3D" id="2.60.40.1120">
    <property type="entry name" value="Carboxypeptidase-like, regulatory domain"/>
    <property type="match status" value="1"/>
</dbReference>
<dbReference type="Gene3D" id="2.170.130.10">
    <property type="entry name" value="TonB-dependent receptor, plug domain"/>
    <property type="match status" value="1"/>
</dbReference>
<dbReference type="Gene3D" id="2.40.170.20">
    <property type="entry name" value="TonB-dependent receptor, beta-barrel domain"/>
    <property type="match status" value="1"/>
</dbReference>
<keyword evidence="5 9" id="KW-0798">TonB box</keyword>
<dbReference type="Pfam" id="PF07715">
    <property type="entry name" value="Plug"/>
    <property type="match status" value="1"/>
</dbReference>
<dbReference type="PROSITE" id="PS52016">
    <property type="entry name" value="TONB_DEPENDENT_REC_3"/>
    <property type="match status" value="1"/>
</dbReference>
<evidence type="ECO:0000313" key="13">
    <source>
        <dbReference type="EMBL" id="BBL03560.1"/>
    </source>
</evidence>
<dbReference type="OrthoDB" id="9760333at2"/>
<dbReference type="GO" id="GO:0015344">
    <property type="term" value="F:siderophore uptake transmembrane transporter activity"/>
    <property type="evidence" value="ECO:0007669"/>
    <property type="project" value="TreeGrafter"/>
</dbReference>
<evidence type="ECO:0000313" key="14">
    <source>
        <dbReference type="Proteomes" id="UP000318946"/>
    </source>
</evidence>
<dbReference type="Proteomes" id="UP000318946">
    <property type="component" value="Chromosome"/>
</dbReference>
<evidence type="ECO:0000256" key="10">
    <source>
        <dbReference type="SAM" id="SignalP"/>
    </source>
</evidence>
<evidence type="ECO:0000256" key="1">
    <source>
        <dbReference type="ARBA" id="ARBA00004571"/>
    </source>
</evidence>
<name>A0A4Y1WR38_9BACT</name>
<dbReference type="SUPFAM" id="SSF49464">
    <property type="entry name" value="Carboxypeptidase regulatory domain-like"/>
    <property type="match status" value="1"/>
</dbReference>
<comment type="similarity">
    <text evidence="8 9">Belongs to the TonB-dependent receptor family.</text>
</comment>
<sequence length="768" mass="84788">MKKHIIGALVVLLLPAVCLAAGEAVVKTGKQSDANITGHVVDAKSGEHLAYATVAVKGTTIGCATDATGHYFLKNLPLGRFTLVASSVGYRSAETTVEIVADRTAEVNFSLNEEALAVEEVVVSASRTETNRKFSPTIVSVASTKLFESTASSNLAETMNFQSGLRVENNCGNCGTTQLRINGLEGQYSQVLLDSRPIFSSLASVYGLEQLPVAMIERVEVIRGGGSALFGANAIGGVVNIITKEPLYNSVTLANTTNISEGGTADFNTSLNGSFVSDDYKTGVYLFGMIRDRDSYDRNGDGFSDIPELNSETVGFRAYYKTSPYTRLTAEYHHIHEFRRGGNAFDLPPHMADIAEQLNHKIDGGGLKFDWFSPDGRHRLGVYASAQRIGRDSYFGTDRNPDAYGATGDETFVAGTQYTCSFERLLFLPSELTAGVEYNYNALDDKYLGFGRDFRQTTRSTGFFFQNEWRSERLNFLVGGRVDKHNMMKNAVFSPRVNVRYSPTPAVGLRASYASGYRAPQAYNEDLHIDALDNKVAVIRLDPNLRPEYSHSLSASVDLYRNFGRVQGNLLVEGFYTLLDDLFTLEKVGEDEQGNVIKERRNAAGATVAGIGVEAKAGIPGRFEFQLGYTFQRSRYDEPERWSDEVAPQRRMFRSPDHYGYLTAVCTLTRGFTASLFGNYTGRMLVQHNAGFIAKDTERLTPDFWDMGARLSYTLSLTRQLRLELNAGVKNLFDSFQHDLDFGQRKDAAYIYGPAAPRTYFIGAKFAL</sequence>
<feature type="signal peptide" evidence="10">
    <location>
        <begin position="1"/>
        <end position="20"/>
    </location>
</feature>
<evidence type="ECO:0000256" key="2">
    <source>
        <dbReference type="ARBA" id="ARBA00022448"/>
    </source>
</evidence>
<evidence type="ECO:0000256" key="7">
    <source>
        <dbReference type="ARBA" id="ARBA00023237"/>
    </source>
</evidence>
<gene>
    <name evidence="13" type="ORF">A5CBH24_08730</name>
</gene>
<dbReference type="GO" id="GO:0009279">
    <property type="term" value="C:cell outer membrane"/>
    <property type="evidence" value="ECO:0007669"/>
    <property type="project" value="UniProtKB-SubCell"/>
</dbReference>
<dbReference type="InterPro" id="IPR012910">
    <property type="entry name" value="Plug_dom"/>
</dbReference>
<keyword evidence="10" id="KW-0732">Signal</keyword>
<feature type="domain" description="TonB-dependent receptor-like beta-barrel" evidence="11">
    <location>
        <begin position="298"/>
        <end position="732"/>
    </location>
</feature>
<keyword evidence="2 8" id="KW-0813">Transport</keyword>
<keyword evidence="13" id="KW-0675">Receptor</keyword>
<evidence type="ECO:0000259" key="12">
    <source>
        <dbReference type="Pfam" id="PF07715"/>
    </source>
</evidence>
<keyword evidence="14" id="KW-1185">Reference proteome</keyword>
<dbReference type="KEGG" id="acou:A5CBH24_08730"/>
<evidence type="ECO:0000256" key="6">
    <source>
        <dbReference type="ARBA" id="ARBA00023136"/>
    </source>
</evidence>